<name>A0A6A7A074_9PLEO</name>
<feature type="region of interest" description="Disordered" evidence="1">
    <location>
        <begin position="159"/>
        <end position="189"/>
    </location>
</feature>
<dbReference type="Proteomes" id="UP000799424">
    <property type="component" value="Unassembled WGS sequence"/>
</dbReference>
<feature type="compositionally biased region" description="Polar residues" evidence="1">
    <location>
        <begin position="159"/>
        <end position="173"/>
    </location>
</feature>
<gene>
    <name evidence="2" type="ORF">CC86DRAFT_292726</name>
</gene>
<protein>
    <submittedName>
        <fullName evidence="2">Uncharacterized protein</fullName>
    </submittedName>
</protein>
<accession>A0A6A7A074</accession>
<evidence type="ECO:0000256" key="1">
    <source>
        <dbReference type="SAM" id="MobiDB-lite"/>
    </source>
</evidence>
<sequence length="366" mass="40703">MQKEKPQFSTLLRPLPDLQDLSNLLYTRSHLQEMGCTFTIRGEMVAYGNPETNQDFDQLLRLGPVYDKQWSLFFIDLQATPFDDNFGMWPELRTLNRMLKNEGIEFGYAHGRLTHGDASPRIIRLCTAYDDLLKLWPATVTARTPTRALTSVAPSINQQEDADNTFNGSSYTVTDDERSSASSGHAERPWALRRESGIARNIGWRFSDEIDDAAVAGYCDSMSDGLIEELENDLEITVRLPLPVMGDDLTQPSPPIHTPQATPNSSIQIADHGRLRHESSPLQVGNYRLSASQSVTLTAMQQATAPNLMIRDGLMANARGNYLHSLVLDAGFMAMMVSGSTGVASKAKSAKKKGFRAWCRGVFNRK</sequence>
<evidence type="ECO:0000313" key="2">
    <source>
        <dbReference type="EMBL" id="KAF2826486.1"/>
    </source>
</evidence>
<evidence type="ECO:0000313" key="3">
    <source>
        <dbReference type="Proteomes" id="UP000799424"/>
    </source>
</evidence>
<proteinExistence type="predicted"/>
<dbReference type="AlphaFoldDB" id="A0A6A7A074"/>
<keyword evidence="3" id="KW-1185">Reference proteome</keyword>
<organism evidence="2 3">
    <name type="scientific">Ophiobolus disseminans</name>
    <dbReference type="NCBI Taxonomy" id="1469910"/>
    <lineage>
        <taxon>Eukaryota</taxon>
        <taxon>Fungi</taxon>
        <taxon>Dikarya</taxon>
        <taxon>Ascomycota</taxon>
        <taxon>Pezizomycotina</taxon>
        <taxon>Dothideomycetes</taxon>
        <taxon>Pleosporomycetidae</taxon>
        <taxon>Pleosporales</taxon>
        <taxon>Pleosporineae</taxon>
        <taxon>Phaeosphaeriaceae</taxon>
        <taxon>Ophiobolus</taxon>
    </lineage>
</organism>
<feature type="compositionally biased region" description="Basic and acidic residues" evidence="1">
    <location>
        <begin position="175"/>
        <end position="189"/>
    </location>
</feature>
<reference evidence="2" key="1">
    <citation type="journal article" date="2020" name="Stud. Mycol.">
        <title>101 Dothideomycetes genomes: a test case for predicting lifestyles and emergence of pathogens.</title>
        <authorList>
            <person name="Haridas S."/>
            <person name="Albert R."/>
            <person name="Binder M."/>
            <person name="Bloem J."/>
            <person name="Labutti K."/>
            <person name="Salamov A."/>
            <person name="Andreopoulos B."/>
            <person name="Baker S."/>
            <person name="Barry K."/>
            <person name="Bills G."/>
            <person name="Bluhm B."/>
            <person name="Cannon C."/>
            <person name="Castanera R."/>
            <person name="Culley D."/>
            <person name="Daum C."/>
            <person name="Ezra D."/>
            <person name="Gonzalez J."/>
            <person name="Henrissat B."/>
            <person name="Kuo A."/>
            <person name="Liang C."/>
            <person name="Lipzen A."/>
            <person name="Lutzoni F."/>
            <person name="Magnuson J."/>
            <person name="Mondo S."/>
            <person name="Nolan M."/>
            <person name="Ohm R."/>
            <person name="Pangilinan J."/>
            <person name="Park H.-J."/>
            <person name="Ramirez L."/>
            <person name="Alfaro M."/>
            <person name="Sun H."/>
            <person name="Tritt A."/>
            <person name="Yoshinaga Y."/>
            <person name="Zwiers L.-H."/>
            <person name="Turgeon B."/>
            <person name="Goodwin S."/>
            <person name="Spatafora J."/>
            <person name="Crous P."/>
            <person name="Grigoriev I."/>
        </authorList>
    </citation>
    <scope>NUCLEOTIDE SEQUENCE</scope>
    <source>
        <strain evidence="2">CBS 113818</strain>
    </source>
</reference>
<dbReference type="EMBL" id="MU006226">
    <property type="protein sequence ID" value="KAF2826486.1"/>
    <property type="molecule type" value="Genomic_DNA"/>
</dbReference>
<dbReference type="OrthoDB" id="3770985at2759"/>